<evidence type="ECO:0000313" key="1">
    <source>
        <dbReference type="EMBL" id="EUB53988.1"/>
    </source>
</evidence>
<dbReference type="RefSeq" id="XP_024345184.1">
    <property type="nucleotide sequence ID" value="XM_024500401.1"/>
</dbReference>
<organism evidence="1 2">
    <name type="scientific">Echinococcus granulosus</name>
    <name type="common">Hydatid tapeworm</name>
    <dbReference type="NCBI Taxonomy" id="6210"/>
    <lineage>
        <taxon>Eukaryota</taxon>
        <taxon>Metazoa</taxon>
        <taxon>Spiralia</taxon>
        <taxon>Lophotrochozoa</taxon>
        <taxon>Platyhelminthes</taxon>
        <taxon>Cestoda</taxon>
        <taxon>Eucestoda</taxon>
        <taxon>Cyclophyllidea</taxon>
        <taxon>Taeniidae</taxon>
        <taxon>Echinococcus</taxon>
        <taxon>Echinococcus granulosus group</taxon>
    </lineage>
</organism>
<comment type="caution">
    <text evidence="1">The sequence shown here is derived from an EMBL/GenBank/DDBJ whole genome shotgun (WGS) entry which is preliminary data.</text>
</comment>
<evidence type="ECO:0000313" key="2">
    <source>
        <dbReference type="Proteomes" id="UP000019149"/>
    </source>
</evidence>
<dbReference type="KEGG" id="egl:EGR_11154"/>
<keyword evidence="2" id="KW-1185">Reference proteome</keyword>
<accession>W6TZ40</accession>
<gene>
    <name evidence="1" type="ORF">EGR_11154</name>
</gene>
<dbReference type="Proteomes" id="UP000019149">
    <property type="component" value="Unassembled WGS sequence"/>
</dbReference>
<protein>
    <submittedName>
        <fullName evidence="1">Uncharacterized protein</fullName>
    </submittedName>
</protein>
<dbReference type="AlphaFoldDB" id="W6TZ40"/>
<sequence>MGWIPKVFVSVDVAQGDHFHCRQGISNVNS</sequence>
<dbReference type="EMBL" id="APAU02000424">
    <property type="protein sequence ID" value="EUB53988.1"/>
    <property type="molecule type" value="Genomic_DNA"/>
</dbReference>
<reference evidence="1 2" key="1">
    <citation type="journal article" date="2013" name="Nat. Genet.">
        <title>The genome of the hydatid tapeworm Echinococcus granulosus.</title>
        <authorList>
            <person name="Zheng H."/>
            <person name="Zhang W."/>
            <person name="Zhang L."/>
            <person name="Zhang Z."/>
            <person name="Li J."/>
            <person name="Lu G."/>
            <person name="Zhu Y."/>
            <person name="Wang Y."/>
            <person name="Huang Y."/>
            <person name="Liu J."/>
            <person name="Kang H."/>
            <person name="Chen J."/>
            <person name="Wang L."/>
            <person name="Chen A."/>
            <person name="Yu S."/>
            <person name="Gao Z."/>
            <person name="Jin L."/>
            <person name="Gu W."/>
            <person name="Wang Z."/>
            <person name="Zhao L."/>
            <person name="Shi B."/>
            <person name="Wen H."/>
            <person name="Lin R."/>
            <person name="Jones M.K."/>
            <person name="Brejova B."/>
            <person name="Vinar T."/>
            <person name="Zhao G."/>
            <person name="McManus D.P."/>
            <person name="Chen Z."/>
            <person name="Zhou Y."/>
            <person name="Wang S."/>
        </authorList>
    </citation>
    <scope>NUCLEOTIDE SEQUENCE [LARGE SCALE GENOMIC DNA]</scope>
</reference>
<dbReference type="GeneID" id="36346867"/>
<proteinExistence type="predicted"/>
<dbReference type="CTD" id="36346867"/>
<name>W6TZ40_ECHGR</name>